<dbReference type="RefSeq" id="WP_209797033.1">
    <property type="nucleotide sequence ID" value="NZ_JAGGJZ010000004.1"/>
</dbReference>
<dbReference type="Pfam" id="PF13343">
    <property type="entry name" value="SBP_bac_6"/>
    <property type="match status" value="1"/>
</dbReference>
<accession>A0ABS4F1H4</accession>
<organism evidence="2 3">
    <name type="scientific">Clostridium moniliforme</name>
    <dbReference type="NCBI Taxonomy" id="39489"/>
    <lineage>
        <taxon>Bacteria</taxon>
        <taxon>Bacillati</taxon>
        <taxon>Bacillota</taxon>
        <taxon>Clostridia</taxon>
        <taxon>Eubacteriales</taxon>
        <taxon>Clostridiaceae</taxon>
        <taxon>Clostridium</taxon>
    </lineage>
</organism>
<dbReference type="SUPFAM" id="SSF53850">
    <property type="entry name" value="Periplasmic binding protein-like II"/>
    <property type="match status" value="1"/>
</dbReference>
<dbReference type="PANTHER" id="PTHR30006">
    <property type="entry name" value="THIAMINE-BINDING PERIPLASMIC PROTEIN-RELATED"/>
    <property type="match status" value="1"/>
</dbReference>
<evidence type="ECO:0000313" key="3">
    <source>
        <dbReference type="Proteomes" id="UP000783390"/>
    </source>
</evidence>
<sequence length="336" mass="37617">MNLKIKFKTIMVVFLISIVLITSVFCLKRSIVPSVPDLSNEHLVVYSCLRGEETKSILELFKEKTNCSYEYIQLPTQEAVSRIEDEKFSPKADIFLSGTGLSLKRLAKDNIIKRYTSPNDKNISKILNGEYGNGAAFEVHPFSIVINKEIWDKKFKSKKIPLPESFEDLTNPKFKGKIALPNPLTSGTGHSFIAYLNEALGEKKYKNVISKIKNNTGFLSTRGYNVVQNVASGEYPIGVAYLSNIKLMEETTKNLIVITPKNTGVDIHGVGIINKRDNLKASEAFIDFILSTETQKDLKKFSKAIPVINYENNGSENVIGNLKDADLAISIWKNIK</sequence>
<reference evidence="2 3" key="1">
    <citation type="submission" date="2021-03" db="EMBL/GenBank/DDBJ databases">
        <title>Genomic Encyclopedia of Type Strains, Phase IV (KMG-IV): sequencing the most valuable type-strain genomes for metagenomic binning, comparative biology and taxonomic classification.</title>
        <authorList>
            <person name="Goeker M."/>
        </authorList>
    </citation>
    <scope>NUCLEOTIDE SEQUENCE [LARGE SCALE GENOMIC DNA]</scope>
    <source>
        <strain evidence="2 3">DSM 3984</strain>
    </source>
</reference>
<dbReference type="InterPro" id="IPR026045">
    <property type="entry name" value="Ferric-bd"/>
</dbReference>
<dbReference type="Gene3D" id="3.40.190.10">
    <property type="entry name" value="Periplasmic binding protein-like II"/>
    <property type="match status" value="2"/>
</dbReference>
<protein>
    <submittedName>
        <fullName evidence="2">Iron(III) transport system substrate-binding protein</fullName>
    </submittedName>
</protein>
<dbReference type="PANTHER" id="PTHR30006:SF2">
    <property type="entry name" value="ABC TRANSPORTER SUBSTRATE-BINDING PROTEIN"/>
    <property type="match status" value="1"/>
</dbReference>
<name>A0ABS4F1H4_9CLOT</name>
<evidence type="ECO:0000256" key="1">
    <source>
        <dbReference type="ARBA" id="ARBA00022729"/>
    </source>
</evidence>
<dbReference type="PIRSF" id="PIRSF002825">
    <property type="entry name" value="CfbpA"/>
    <property type="match status" value="1"/>
</dbReference>
<proteinExistence type="predicted"/>
<evidence type="ECO:0000313" key="2">
    <source>
        <dbReference type="EMBL" id="MBP1890108.1"/>
    </source>
</evidence>
<gene>
    <name evidence="2" type="ORF">J2Z53_001692</name>
</gene>
<keyword evidence="3" id="KW-1185">Reference proteome</keyword>
<dbReference type="EMBL" id="JAGGJZ010000004">
    <property type="protein sequence ID" value="MBP1890108.1"/>
    <property type="molecule type" value="Genomic_DNA"/>
</dbReference>
<dbReference type="Proteomes" id="UP000783390">
    <property type="component" value="Unassembled WGS sequence"/>
</dbReference>
<keyword evidence="1" id="KW-0732">Signal</keyword>
<comment type="caution">
    <text evidence="2">The sequence shown here is derived from an EMBL/GenBank/DDBJ whole genome shotgun (WGS) entry which is preliminary data.</text>
</comment>